<dbReference type="Proteomes" id="UP000215771">
    <property type="component" value="Unassembled WGS sequence"/>
</dbReference>
<feature type="compositionally biased region" description="Pro residues" evidence="1">
    <location>
        <begin position="65"/>
        <end position="75"/>
    </location>
</feature>
<keyword evidence="2" id="KW-0732">Signal</keyword>
<dbReference type="AlphaFoldDB" id="A0A269PF23"/>
<feature type="chain" id="PRO_5039537148" description="DUF3558 domain-containing protein" evidence="2">
    <location>
        <begin position="22"/>
        <end position="197"/>
    </location>
</feature>
<evidence type="ECO:0000313" key="3">
    <source>
        <dbReference type="EMBL" id="PAJ70599.1"/>
    </source>
</evidence>
<evidence type="ECO:0000256" key="2">
    <source>
        <dbReference type="SAM" id="SignalP"/>
    </source>
</evidence>
<proteinExistence type="predicted"/>
<evidence type="ECO:0008006" key="5">
    <source>
        <dbReference type="Google" id="ProtNLM"/>
    </source>
</evidence>
<reference evidence="3 4" key="1">
    <citation type="submission" date="2017-08" db="EMBL/GenBank/DDBJ databases">
        <authorList>
            <person name="de Groot N.N."/>
        </authorList>
    </citation>
    <scope>NUCLEOTIDE SEQUENCE [LARGE SCALE GENOMIC DNA]</scope>
    <source>
        <strain evidence="3 4">NBT06-6</strain>
    </source>
</reference>
<feature type="compositionally biased region" description="Polar residues" evidence="1">
    <location>
        <begin position="26"/>
        <end position="40"/>
    </location>
</feature>
<protein>
    <recommendedName>
        <fullName evidence="5">DUF3558 domain-containing protein</fullName>
    </recommendedName>
</protein>
<organism evidence="3 4">
    <name type="scientific">Corynebacterium hadale</name>
    <dbReference type="NCBI Taxonomy" id="2026255"/>
    <lineage>
        <taxon>Bacteria</taxon>
        <taxon>Bacillati</taxon>
        <taxon>Actinomycetota</taxon>
        <taxon>Actinomycetes</taxon>
        <taxon>Mycobacteriales</taxon>
        <taxon>Corynebacteriaceae</taxon>
        <taxon>Corynebacterium</taxon>
    </lineage>
</organism>
<evidence type="ECO:0000256" key="1">
    <source>
        <dbReference type="SAM" id="MobiDB-lite"/>
    </source>
</evidence>
<sequence>MKRGLASTLLLASGLAISACGAPNAAQDSPETVTVKQTVTEYEDPTPAETAPPAEEAAPEAQPEQPAPEAAPAPPAGNHNINVGQVGGDCGTTDSGIPIKAGSATSCEFAAAMYDAALQATFSVTHVASSEVTQVPHAAVSVASPVTKETYNLDCRLGSDWATVTCEKPEDRTVSAWFTPELPDRMSNYVDIVENYG</sequence>
<comment type="caution">
    <text evidence="3">The sequence shown here is derived from an EMBL/GenBank/DDBJ whole genome shotgun (WGS) entry which is preliminary data.</text>
</comment>
<name>A0A269PF23_9CORY</name>
<gene>
    <name evidence="3" type="ORF">CIG21_03970</name>
</gene>
<feature type="region of interest" description="Disordered" evidence="1">
    <location>
        <begin position="21"/>
        <end position="87"/>
    </location>
</feature>
<evidence type="ECO:0000313" key="4">
    <source>
        <dbReference type="Proteomes" id="UP000215771"/>
    </source>
</evidence>
<dbReference type="RefSeq" id="WP_095276216.1">
    <property type="nucleotide sequence ID" value="NZ_CP047655.1"/>
</dbReference>
<feature type="compositionally biased region" description="Low complexity" evidence="1">
    <location>
        <begin position="47"/>
        <end position="64"/>
    </location>
</feature>
<feature type="signal peptide" evidence="2">
    <location>
        <begin position="1"/>
        <end position="21"/>
    </location>
</feature>
<accession>A0A269PF23</accession>
<dbReference type="EMBL" id="NQMQ01000009">
    <property type="protein sequence ID" value="PAJ70599.1"/>
    <property type="molecule type" value="Genomic_DNA"/>
</dbReference>
<dbReference type="PROSITE" id="PS51257">
    <property type="entry name" value="PROKAR_LIPOPROTEIN"/>
    <property type="match status" value="1"/>
</dbReference>